<dbReference type="Proteomes" id="UP001165960">
    <property type="component" value="Unassembled WGS sequence"/>
</dbReference>
<dbReference type="EMBL" id="QTSX02002910">
    <property type="protein sequence ID" value="KAJ9073397.1"/>
    <property type="molecule type" value="Genomic_DNA"/>
</dbReference>
<gene>
    <name evidence="1" type="ORF">DSO57_1016938</name>
</gene>
<accession>A0ACC2TGL4</accession>
<organism evidence="1 2">
    <name type="scientific">Entomophthora muscae</name>
    <dbReference type="NCBI Taxonomy" id="34485"/>
    <lineage>
        <taxon>Eukaryota</taxon>
        <taxon>Fungi</taxon>
        <taxon>Fungi incertae sedis</taxon>
        <taxon>Zoopagomycota</taxon>
        <taxon>Entomophthoromycotina</taxon>
        <taxon>Entomophthoromycetes</taxon>
        <taxon>Entomophthorales</taxon>
        <taxon>Entomophthoraceae</taxon>
        <taxon>Entomophthora</taxon>
    </lineage>
</organism>
<reference evidence="1" key="1">
    <citation type="submission" date="2022-04" db="EMBL/GenBank/DDBJ databases">
        <title>Genome of the entomopathogenic fungus Entomophthora muscae.</title>
        <authorList>
            <person name="Elya C."/>
            <person name="Lovett B.R."/>
            <person name="Lee E."/>
            <person name="Macias A.M."/>
            <person name="Hajek A.E."/>
            <person name="De Bivort B.L."/>
            <person name="Kasson M.T."/>
            <person name="De Fine Licht H.H."/>
            <person name="Stajich J.E."/>
        </authorList>
    </citation>
    <scope>NUCLEOTIDE SEQUENCE</scope>
    <source>
        <strain evidence="1">Berkeley</strain>
    </source>
</reference>
<protein>
    <submittedName>
        <fullName evidence="1">Uncharacterized protein</fullName>
    </submittedName>
</protein>
<evidence type="ECO:0000313" key="1">
    <source>
        <dbReference type="EMBL" id="KAJ9073397.1"/>
    </source>
</evidence>
<comment type="caution">
    <text evidence="1">The sequence shown here is derived from an EMBL/GenBank/DDBJ whole genome shotgun (WGS) entry which is preliminary data.</text>
</comment>
<evidence type="ECO:0000313" key="2">
    <source>
        <dbReference type="Proteomes" id="UP001165960"/>
    </source>
</evidence>
<keyword evidence="2" id="KW-1185">Reference proteome</keyword>
<sequence>MSFTPKQWSFRSMVDSGISVTSDTQDGGLWFLDRDPGDKGYIIPDASLIAKVKRGDQYYMEMLEEYYGSSRMLYCVRVGFWDKPSGVDPMEYIESLSGVTKVGRAVAKYCFDVGFVSAKKADDAIEKRLFFKGAMVPHFRACSSNEIFSIIHFASLPTSLQRYELELMLVKEMEKYGRVLFFDQETGYLSHKLCGDSAIAFLAYDMDNMTELPTVSQPPGTNENIVLAIKNKQFFYTCDADHLHQKLCKKKALMASVWPV</sequence>
<name>A0ACC2TGL4_9FUNG</name>
<proteinExistence type="predicted"/>